<gene>
    <name evidence="1" type="ORF">AVEN_214084_1</name>
</gene>
<reference evidence="1 2" key="1">
    <citation type="journal article" date="2019" name="Sci. Rep.">
        <title>Orb-weaving spider Araneus ventricosus genome elucidates the spidroin gene catalogue.</title>
        <authorList>
            <person name="Kono N."/>
            <person name="Nakamura H."/>
            <person name="Ohtoshi R."/>
            <person name="Moran D.A.P."/>
            <person name="Shinohara A."/>
            <person name="Yoshida Y."/>
            <person name="Fujiwara M."/>
            <person name="Mori M."/>
            <person name="Tomita M."/>
            <person name="Arakawa K."/>
        </authorList>
    </citation>
    <scope>NUCLEOTIDE SEQUENCE [LARGE SCALE GENOMIC DNA]</scope>
</reference>
<evidence type="ECO:0000313" key="1">
    <source>
        <dbReference type="EMBL" id="GBN41356.1"/>
    </source>
</evidence>
<evidence type="ECO:0000313" key="2">
    <source>
        <dbReference type="Proteomes" id="UP000499080"/>
    </source>
</evidence>
<dbReference type="Proteomes" id="UP000499080">
    <property type="component" value="Unassembled WGS sequence"/>
</dbReference>
<proteinExistence type="predicted"/>
<dbReference type="EMBL" id="BGPR01009640">
    <property type="protein sequence ID" value="GBN41356.1"/>
    <property type="molecule type" value="Genomic_DNA"/>
</dbReference>
<organism evidence="1 2">
    <name type="scientific">Araneus ventricosus</name>
    <name type="common">Orbweaver spider</name>
    <name type="synonym">Epeira ventricosa</name>
    <dbReference type="NCBI Taxonomy" id="182803"/>
    <lineage>
        <taxon>Eukaryota</taxon>
        <taxon>Metazoa</taxon>
        <taxon>Ecdysozoa</taxon>
        <taxon>Arthropoda</taxon>
        <taxon>Chelicerata</taxon>
        <taxon>Arachnida</taxon>
        <taxon>Araneae</taxon>
        <taxon>Araneomorphae</taxon>
        <taxon>Entelegynae</taxon>
        <taxon>Araneoidea</taxon>
        <taxon>Araneidae</taxon>
        <taxon>Araneus</taxon>
    </lineage>
</organism>
<protein>
    <submittedName>
        <fullName evidence="1">Uncharacterized protein</fullName>
    </submittedName>
</protein>
<sequence>MLALKAASSIEDKKKKLRFDSRIGDYAGGRSLLPTLALKITLMHAPFLVMTVGRPSALSGRVTLYYQTKSAQEFRVGLFRAIEDLGRSCSRKRLTQLQGDFIF</sequence>
<accession>A0A4Y2NUD2</accession>
<comment type="caution">
    <text evidence="1">The sequence shown here is derived from an EMBL/GenBank/DDBJ whole genome shotgun (WGS) entry which is preliminary data.</text>
</comment>
<name>A0A4Y2NUD2_ARAVE</name>
<keyword evidence="2" id="KW-1185">Reference proteome</keyword>
<dbReference type="AlphaFoldDB" id="A0A4Y2NUD2"/>